<name>A0A7X4LP08_9VIBR</name>
<reference evidence="7 8" key="1">
    <citation type="submission" date="2019-10" db="EMBL/GenBank/DDBJ databases">
        <title>Vibrio sp. nov. isolated from a shrimp pond.</title>
        <authorList>
            <person name="Gomez-Gil B."/>
            <person name="Enciso-Ibarra J."/>
            <person name="Enciso-Ibarra K."/>
            <person name="Bolan-Mejia C."/>
        </authorList>
    </citation>
    <scope>NUCLEOTIDE SEQUENCE [LARGE SCALE GENOMIC DNA]</scope>
    <source>
        <strain evidence="7 8">CAIM 722</strain>
    </source>
</reference>
<dbReference type="RefSeq" id="WP_161157969.1">
    <property type="nucleotide sequence ID" value="NZ_WEKT01000058.1"/>
</dbReference>
<dbReference type="Pfam" id="PF00330">
    <property type="entry name" value="Aconitase"/>
    <property type="match status" value="1"/>
</dbReference>
<evidence type="ECO:0000313" key="8">
    <source>
        <dbReference type="Proteomes" id="UP000462621"/>
    </source>
</evidence>
<evidence type="ECO:0000313" key="7">
    <source>
        <dbReference type="EMBL" id="MZI95488.1"/>
    </source>
</evidence>
<dbReference type="EMBL" id="WEKT01000058">
    <property type="protein sequence ID" value="MZI95488.1"/>
    <property type="molecule type" value="Genomic_DNA"/>
</dbReference>
<dbReference type="InterPro" id="IPR001030">
    <property type="entry name" value="Acoase/IPM_deHydtase_lsu_aba"/>
</dbReference>
<dbReference type="GO" id="GO:0043436">
    <property type="term" value="P:oxoacid metabolic process"/>
    <property type="evidence" value="ECO:0007669"/>
    <property type="project" value="UniProtKB-ARBA"/>
</dbReference>
<dbReference type="AlphaFoldDB" id="A0A7X4LP08"/>
<evidence type="ECO:0000259" key="6">
    <source>
        <dbReference type="Pfam" id="PF00330"/>
    </source>
</evidence>
<dbReference type="GO" id="GO:0046872">
    <property type="term" value="F:metal ion binding"/>
    <property type="evidence" value="ECO:0007669"/>
    <property type="project" value="UniProtKB-KW"/>
</dbReference>
<keyword evidence="8" id="KW-1185">Reference proteome</keyword>
<dbReference type="GO" id="GO:0051536">
    <property type="term" value="F:iron-sulfur cluster binding"/>
    <property type="evidence" value="ECO:0007669"/>
    <property type="project" value="UniProtKB-KW"/>
</dbReference>
<dbReference type="Gene3D" id="3.30.499.10">
    <property type="entry name" value="Aconitase, domain 3"/>
    <property type="match status" value="2"/>
</dbReference>
<proteinExistence type="predicted"/>
<keyword evidence="2" id="KW-0479">Metal-binding</keyword>
<keyword evidence="5" id="KW-0456">Lyase</keyword>
<evidence type="ECO:0000256" key="3">
    <source>
        <dbReference type="ARBA" id="ARBA00023004"/>
    </source>
</evidence>
<feature type="domain" description="Aconitase/3-isopropylmalate dehydratase large subunit alpha/beta/alpha" evidence="6">
    <location>
        <begin position="27"/>
        <end position="160"/>
    </location>
</feature>
<evidence type="ECO:0000256" key="5">
    <source>
        <dbReference type="ARBA" id="ARBA00023239"/>
    </source>
</evidence>
<dbReference type="InterPro" id="IPR050067">
    <property type="entry name" value="IPM_dehydratase_rel_enz"/>
</dbReference>
<organism evidence="7 8">
    <name type="scientific">Vibrio eleionomae</name>
    <dbReference type="NCBI Taxonomy" id="2653505"/>
    <lineage>
        <taxon>Bacteria</taxon>
        <taxon>Pseudomonadati</taxon>
        <taxon>Pseudomonadota</taxon>
        <taxon>Gammaproteobacteria</taxon>
        <taxon>Vibrionales</taxon>
        <taxon>Vibrionaceae</taxon>
        <taxon>Vibrio</taxon>
    </lineage>
</organism>
<evidence type="ECO:0000256" key="2">
    <source>
        <dbReference type="ARBA" id="ARBA00022723"/>
    </source>
</evidence>
<dbReference type="Proteomes" id="UP000462621">
    <property type="component" value="Unassembled WGS sequence"/>
</dbReference>
<accession>A0A7X4LP08</accession>
<comment type="caution">
    <text evidence="7">The sequence shown here is derived from an EMBL/GenBank/DDBJ whole genome shotgun (WGS) entry which is preliminary data.</text>
</comment>
<comment type="subunit">
    <text evidence="1">Heterodimer of LeuC and LeuD.</text>
</comment>
<evidence type="ECO:0000256" key="1">
    <source>
        <dbReference type="ARBA" id="ARBA00011271"/>
    </source>
</evidence>
<sequence length="296" mass="32895">MTLLHSQQNTTQQCVRPSHQVLPWASFAKHTASQKLDSVVRCCFEGELTQGSSWQDLVMVTVANFTAEQRACTIVLFCGTTLQHWDTSVCLAMCRMAIEGGLKGAAFEADGQVFHCEQDIRRPSNISIAEFSATQWRNRFATGLKKGQELIVNSSAVKPVIIPQQNSITTGEHQQLLPTELDYAFIGTAMFSPLQQLRELQEFIAGRQVTIGIQTVIVFQSQQLMLQAEKEGLVDALLSSGCQYCLIDELPLYYYQNVDMKQCAISFDLAQIAAPKGESYLMSHRMVMSAALRGSL</sequence>
<gene>
    <name evidence="7" type="ORF">F9817_20120</name>
</gene>
<dbReference type="SUPFAM" id="SSF53732">
    <property type="entry name" value="Aconitase iron-sulfur domain"/>
    <property type="match status" value="1"/>
</dbReference>
<dbReference type="InterPro" id="IPR015931">
    <property type="entry name" value="Acnase/IPM_dHydase_lsu_aba_1/3"/>
</dbReference>
<evidence type="ECO:0000256" key="4">
    <source>
        <dbReference type="ARBA" id="ARBA00023014"/>
    </source>
</evidence>
<keyword evidence="4" id="KW-0411">Iron-sulfur</keyword>
<dbReference type="PANTHER" id="PTHR43822:SF2">
    <property type="entry name" value="HOMOACONITASE, MITOCHONDRIAL"/>
    <property type="match status" value="1"/>
</dbReference>
<dbReference type="GO" id="GO:0016829">
    <property type="term" value="F:lyase activity"/>
    <property type="evidence" value="ECO:0007669"/>
    <property type="project" value="UniProtKB-KW"/>
</dbReference>
<protein>
    <recommendedName>
        <fullName evidence="6">Aconitase/3-isopropylmalate dehydratase large subunit alpha/beta/alpha domain-containing protein</fullName>
    </recommendedName>
</protein>
<keyword evidence="3" id="KW-0408">Iron</keyword>
<dbReference type="InterPro" id="IPR036008">
    <property type="entry name" value="Aconitase_4Fe-4S_dom"/>
</dbReference>
<dbReference type="PANTHER" id="PTHR43822">
    <property type="entry name" value="HOMOACONITASE, MITOCHONDRIAL-RELATED"/>
    <property type="match status" value="1"/>
</dbReference>